<dbReference type="PANTHER" id="PTHR43620:SF7">
    <property type="entry name" value="GLYCEROPHOSPHODIESTER PHOSPHODIESTERASE GDPD5-RELATED"/>
    <property type="match status" value="1"/>
</dbReference>
<organism evidence="10 11">
    <name type="scientific">Peltaster fructicola</name>
    <dbReference type="NCBI Taxonomy" id="286661"/>
    <lineage>
        <taxon>Eukaryota</taxon>
        <taxon>Fungi</taxon>
        <taxon>Dikarya</taxon>
        <taxon>Ascomycota</taxon>
        <taxon>Pezizomycotina</taxon>
        <taxon>Dothideomycetes</taxon>
        <taxon>Dothideomycetes incertae sedis</taxon>
        <taxon>Peltaster</taxon>
    </lineage>
</organism>
<keyword evidence="3 8" id="KW-0732">Signal</keyword>
<dbReference type="GO" id="GO:0006071">
    <property type="term" value="P:glycerol metabolic process"/>
    <property type="evidence" value="ECO:0007669"/>
    <property type="project" value="UniProtKB-KW"/>
</dbReference>
<name>A0A6H0XMM2_9PEZI</name>
<comment type="catalytic activity">
    <reaction evidence="6">
        <text>a sn-glycero-3-phosphodiester + H2O = an alcohol + sn-glycerol 3-phosphate + H(+)</text>
        <dbReference type="Rhea" id="RHEA:12969"/>
        <dbReference type="ChEBI" id="CHEBI:15377"/>
        <dbReference type="ChEBI" id="CHEBI:15378"/>
        <dbReference type="ChEBI" id="CHEBI:30879"/>
        <dbReference type="ChEBI" id="CHEBI:57597"/>
        <dbReference type="ChEBI" id="CHEBI:83408"/>
        <dbReference type="EC" id="3.1.4.46"/>
    </reaction>
</comment>
<dbReference type="SUPFAM" id="SSF51695">
    <property type="entry name" value="PLC-like phosphodiesterases"/>
    <property type="match status" value="1"/>
</dbReference>
<dbReference type="GO" id="GO:0006629">
    <property type="term" value="P:lipid metabolic process"/>
    <property type="evidence" value="ECO:0007669"/>
    <property type="project" value="InterPro"/>
</dbReference>
<dbReference type="AlphaFoldDB" id="A0A6H0XMM2"/>
<evidence type="ECO:0000313" key="10">
    <source>
        <dbReference type="EMBL" id="QIW95973.1"/>
    </source>
</evidence>
<keyword evidence="5" id="KW-0378">Hydrolase</keyword>
<feature type="domain" description="GP-PDE" evidence="9">
    <location>
        <begin position="91"/>
        <end position="419"/>
    </location>
</feature>
<reference evidence="10 11" key="1">
    <citation type="journal article" date="2016" name="Sci. Rep.">
        <title>Peltaster fructicola genome reveals evolution from an invasive phytopathogen to an ectophytic parasite.</title>
        <authorList>
            <person name="Xu C."/>
            <person name="Chen H."/>
            <person name="Gleason M.L."/>
            <person name="Xu J.R."/>
            <person name="Liu H."/>
            <person name="Zhang R."/>
            <person name="Sun G."/>
        </authorList>
    </citation>
    <scope>NUCLEOTIDE SEQUENCE [LARGE SCALE GENOMIC DNA]</scope>
    <source>
        <strain evidence="10 11">LNHT1506</strain>
    </source>
</reference>
<dbReference type="Gene3D" id="3.20.20.190">
    <property type="entry name" value="Phosphatidylinositol (PI) phosphodiesterase"/>
    <property type="match status" value="1"/>
</dbReference>
<keyword evidence="11" id="KW-1185">Reference proteome</keyword>
<evidence type="ECO:0000259" key="9">
    <source>
        <dbReference type="PROSITE" id="PS51704"/>
    </source>
</evidence>
<feature type="signal peptide" evidence="8">
    <location>
        <begin position="1"/>
        <end position="20"/>
    </location>
</feature>
<proteinExistence type="inferred from homology"/>
<evidence type="ECO:0000256" key="5">
    <source>
        <dbReference type="ARBA" id="ARBA00022801"/>
    </source>
</evidence>
<evidence type="ECO:0000256" key="8">
    <source>
        <dbReference type="SAM" id="SignalP"/>
    </source>
</evidence>
<evidence type="ECO:0000256" key="3">
    <source>
        <dbReference type="ARBA" id="ARBA00022729"/>
    </source>
</evidence>
<dbReference type="GO" id="GO:0008889">
    <property type="term" value="F:glycerophosphodiester phosphodiesterase activity"/>
    <property type="evidence" value="ECO:0007669"/>
    <property type="project" value="UniProtKB-EC"/>
</dbReference>
<dbReference type="InterPro" id="IPR030395">
    <property type="entry name" value="GP_PDE_dom"/>
</dbReference>
<protein>
    <recommendedName>
        <fullName evidence="2">glycerophosphodiester phosphodiesterase</fullName>
        <ecNumber evidence="2">3.1.4.46</ecNumber>
    </recommendedName>
</protein>
<accession>A0A6H0XMM2</accession>
<evidence type="ECO:0000256" key="4">
    <source>
        <dbReference type="ARBA" id="ARBA00022798"/>
    </source>
</evidence>
<gene>
    <name evidence="10" type="ORF">AMS68_001491</name>
</gene>
<dbReference type="Pfam" id="PF03009">
    <property type="entry name" value="GDPD"/>
    <property type="match status" value="1"/>
</dbReference>
<evidence type="ECO:0000256" key="2">
    <source>
        <dbReference type="ARBA" id="ARBA00012247"/>
    </source>
</evidence>
<evidence type="ECO:0000256" key="1">
    <source>
        <dbReference type="ARBA" id="ARBA00007277"/>
    </source>
</evidence>
<dbReference type="InterPro" id="IPR017946">
    <property type="entry name" value="PLC-like_Pdiesterase_TIM-brl"/>
</dbReference>
<evidence type="ECO:0000313" key="11">
    <source>
        <dbReference type="Proteomes" id="UP000503462"/>
    </source>
</evidence>
<sequence length="459" mass="50715">MPISLKKIAVLAALVEYALAAPQWGHKGGNPWNHGGYNGGNDGDDGDDDTPKSDYYISLGPRPFYLVDNMTDSDLKRDLQKCQNGPFDITSFTIGHRGGGTLQFPEETVQSTNAGARMGAGILECDVSFTKDRGLVCRHSLCDLHTTTNILTKPELAKKCTRPFRPANATSPADAFCCTSDITVAEYLTLCGKQDGYNASARTPQDYQYGTPTWRTELYDTCGKVETLDSYITLVDSYPGFRNFTPELKTPPPEVPMPFNGTYTQEQYARDFMDTFIRRGIHPDRVWSQSFNPPDIYQWIKEYPAYGKQAVFLDELGDTDLPGAIARLKTLHAKGVNIISPPINYLLAPGGPNNKTIVPSEYAKTALASGLDIIAWTFERSGPLATVKSRGEYYFSSIADIVSYDGQYYEALDVLGRQIGIKAIFTDWAATVTFYANCFGLDGPKSSDYKQFINGSYVN</sequence>
<dbReference type="EC" id="3.1.4.46" evidence="2"/>
<evidence type="ECO:0000256" key="7">
    <source>
        <dbReference type="SAM" id="MobiDB-lite"/>
    </source>
</evidence>
<keyword evidence="4" id="KW-0319">Glycerol metabolism</keyword>
<dbReference type="PROSITE" id="PS51704">
    <property type="entry name" value="GP_PDE"/>
    <property type="match status" value="1"/>
</dbReference>
<comment type="similarity">
    <text evidence="1">Belongs to the glycerophosphoryl diester phosphodiesterase family.</text>
</comment>
<dbReference type="Proteomes" id="UP000503462">
    <property type="component" value="Chromosome 1"/>
</dbReference>
<evidence type="ECO:0000256" key="6">
    <source>
        <dbReference type="ARBA" id="ARBA00047512"/>
    </source>
</evidence>
<dbReference type="OrthoDB" id="1058301at2759"/>
<dbReference type="EMBL" id="CP051139">
    <property type="protein sequence ID" value="QIW95973.1"/>
    <property type="molecule type" value="Genomic_DNA"/>
</dbReference>
<feature type="chain" id="PRO_5026206802" description="glycerophosphodiester phosphodiesterase" evidence="8">
    <location>
        <begin position="21"/>
        <end position="459"/>
    </location>
</feature>
<dbReference type="PANTHER" id="PTHR43620">
    <property type="entry name" value="GLYCEROPHOSPHORYL DIESTER PHOSPHODIESTERASE"/>
    <property type="match status" value="1"/>
</dbReference>
<feature type="region of interest" description="Disordered" evidence="7">
    <location>
        <begin position="32"/>
        <end position="53"/>
    </location>
</feature>